<reference evidence="3" key="1">
    <citation type="submission" date="2018-11" db="EMBL/GenBank/DDBJ databases">
        <title>Proposal to divide the Flavobacteriaceae and reorganize its genera based on Amino Acid Identity values calculated from whole genome sequences.</title>
        <authorList>
            <person name="Nicholson A.C."/>
            <person name="Gulvik C.A."/>
            <person name="Whitney A.M."/>
            <person name="Humrighouse B.W."/>
            <person name="Bell M."/>
            <person name="Holmes B."/>
            <person name="Steigerwalt A."/>
            <person name="Villarma A."/>
            <person name="Sheth M."/>
            <person name="Batra D."/>
            <person name="Pryor J."/>
            <person name="Bernardet J.-F."/>
            <person name="Hugo C."/>
            <person name="Kampfer P."/>
            <person name="Newman J."/>
            <person name="Mcquiston J.R."/>
        </authorList>
    </citation>
    <scope>NUCLEOTIDE SEQUENCE [LARGE SCALE GENOMIC DNA]</scope>
    <source>
        <strain evidence="3">DSM 22165</strain>
    </source>
</reference>
<keyword evidence="1" id="KW-1133">Transmembrane helix</keyword>
<accession>A0A3N0X851</accession>
<dbReference type="AlphaFoldDB" id="A0A3N0X851"/>
<evidence type="ECO:0000256" key="1">
    <source>
        <dbReference type="SAM" id="Phobius"/>
    </source>
</evidence>
<sequence>MLIKTQNIMMINFLSNRKLYIFLTILISIFSFAQAVPPPPENPESGDIGAYPASPIDAYTFVLFIIGTLLIVSVFYLKPKSKILH</sequence>
<evidence type="ECO:0000313" key="2">
    <source>
        <dbReference type="EMBL" id="ROI12991.1"/>
    </source>
</evidence>
<name>A0A3N0X851_9FLAO</name>
<organism evidence="2 3">
    <name type="scientific">Epilithonimonas hominis</name>
    <dbReference type="NCBI Taxonomy" id="420404"/>
    <lineage>
        <taxon>Bacteria</taxon>
        <taxon>Pseudomonadati</taxon>
        <taxon>Bacteroidota</taxon>
        <taxon>Flavobacteriia</taxon>
        <taxon>Flavobacteriales</taxon>
        <taxon>Weeksellaceae</taxon>
        <taxon>Chryseobacterium group</taxon>
        <taxon>Epilithonimonas</taxon>
    </lineage>
</organism>
<dbReference type="Proteomes" id="UP000267623">
    <property type="component" value="Unassembled WGS sequence"/>
</dbReference>
<reference evidence="3" key="2">
    <citation type="submission" date="2018-11" db="EMBL/GenBank/DDBJ databases">
        <title>Proposal to divide the Flavobacteriaceae and reorganize its genera based on Amino Acid Identity values calculated from whole genome sequences.</title>
        <authorList>
            <person name="Nicholson A.C."/>
            <person name="Gulvik C.A."/>
            <person name="Whitney A.M."/>
            <person name="Humrighouse B.W."/>
            <person name="Bell M."/>
            <person name="Holmes B."/>
            <person name="Steigerwalt A."/>
            <person name="Villarma A."/>
            <person name="Sheth M."/>
            <person name="Batra D."/>
            <person name="Pryor J."/>
            <person name="Bernardet J.-F."/>
            <person name="Hugo C."/>
            <person name="Kampfer P."/>
            <person name="Newman J."/>
            <person name="Mcquiston J."/>
        </authorList>
    </citation>
    <scope>NUCLEOTIDE SEQUENCE [LARGE SCALE GENOMIC DNA]</scope>
    <source>
        <strain evidence="3">DSM 22165</strain>
    </source>
</reference>
<dbReference type="EMBL" id="RJTU01000065">
    <property type="protein sequence ID" value="ROI12991.1"/>
    <property type="molecule type" value="Genomic_DNA"/>
</dbReference>
<evidence type="ECO:0008006" key="4">
    <source>
        <dbReference type="Google" id="ProtNLM"/>
    </source>
</evidence>
<protein>
    <recommendedName>
        <fullName evidence="4">Signal peptidase</fullName>
    </recommendedName>
</protein>
<gene>
    <name evidence="2" type="ORF">EGH73_10570</name>
</gene>
<proteinExistence type="predicted"/>
<keyword evidence="1" id="KW-0812">Transmembrane</keyword>
<evidence type="ECO:0000313" key="3">
    <source>
        <dbReference type="Proteomes" id="UP000267623"/>
    </source>
</evidence>
<comment type="caution">
    <text evidence="2">The sequence shown here is derived from an EMBL/GenBank/DDBJ whole genome shotgun (WGS) entry which is preliminary data.</text>
</comment>
<feature type="transmembrane region" description="Helical" evidence="1">
    <location>
        <begin position="59"/>
        <end position="77"/>
    </location>
</feature>
<keyword evidence="1" id="KW-0472">Membrane</keyword>